<dbReference type="Proteomes" id="UP000774130">
    <property type="component" value="Unassembled WGS sequence"/>
</dbReference>
<keyword evidence="1" id="KW-0472">Membrane</keyword>
<sequence>MKNHRNGRLYFVVALAVMIILFYSSSMTYQEQSQVSTIQQFLTTQPFKTQLSQIAFQYGDSEVSIQAQGYSKFIEFFIRKGAHFFTYFVLGGSLYLGLYPNLKNSAKGLSLIFATLAATGYAATDEFHQMLTGGRTPLFQDVMLDAVGALTATVILTIILSFKQRRK</sequence>
<dbReference type="InterPro" id="IPR016747">
    <property type="entry name" value="Phosphotransbutyrylase"/>
</dbReference>
<proteinExistence type="predicted"/>
<feature type="transmembrane region" description="Helical" evidence="1">
    <location>
        <begin position="81"/>
        <end position="99"/>
    </location>
</feature>
<dbReference type="PIRSF" id="PIRSF019083">
    <property type="entry name" value="UCP019083_VanZ"/>
    <property type="match status" value="1"/>
</dbReference>
<feature type="transmembrane region" description="Helical" evidence="1">
    <location>
        <begin position="106"/>
        <end position="123"/>
    </location>
</feature>
<keyword evidence="1" id="KW-1133">Transmembrane helix</keyword>
<dbReference type="RefSeq" id="WP_218327157.1">
    <property type="nucleotide sequence ID" value="NZ_JAHUZB010000006.1"/>
</dbReference>
<evidence type="ECO:0000256" key="1">
    <source>
        <dbReference type="SAM" id="Phobius"/>
    </source>
</evidence>
<keyword evidence="4" id="KW-1185">Reference proteome</keyword>
<feature type="domain" description="VanZ-like" evidence="2">
    <location>
        <begin position="11"/>
        <end position="159"/>
    </location>
</feature>
<feature type="transmembrane region" description="Helical" evidence="1">
    <location>
        <begin position="7"/>
        <end position="25"/>
    </location>
</feature>
<dbReference type="NCBIfam" id="NF037970">
    <property type="entry name" value="vanZ_1"/>
    <property type="match status" value="1"/>
</dbReference>
<evidence type="ECO:0000259" key="2">
    <source>
        <dbReference type="Pfam" id="PF04892"/>
    </source>
</evidence>
<accession>A0ABS6TFZ0</accession>
<protein>
    <submittedName>
        <fullName evidence="3">VanZ family protein</fullName>
    </submittedName>
</protein>
<comment type="caution">
    <text evidence="3">The sequence shown here is derived from an EMBL/GenBank/DDBJ whole genome shotgun (WGS) entry which is preliminary data.</text>
</comment>
<gene>
    <name evidence="3" type="ORF">KUA55_13790</name>
</gene>
<dbReference type="InterPro" id="IPR006976">
    <property type="entry name" value="VanZ-like"/>
</dbReference>
<dbReference type="Pfam" id="PF04892">
    <property type="entry name" value="VanZ"/>
    <property type="match status" value="1"/>
</dbReference>
<dbReference type="EMBL" id="JAHUZB010000006">
    <property type="protein sequence ID" value="MBV7391755.1"/>
    <property type="molecule type" value="Genomic_DNA"/>
</dbReference>
<reference evidence="3 4" key="1">
    <citation type="submission" date="2021-06" db="EMBL/GenBank/DDBJ databases">
        <title>Enterococcus alishanensis sp. nov., a novel lactic acid bacterium isolated from fresh coffee beans.</title>
        <authorList>
            <person name="Chen Y.-S."/>
        </authorList>
    </citation>
    <scope>NUCLEOTIDE SEQUENCE [LARGE SCALE GENOMIC DNA]</scope>
    <source>
        <strain evidence="3 4">ALS3</strain>
    </source>
</reference>
<evidence type="ECO:0000313" key="3">
    <source>
        <dbReference type="EMBL" id="MBV7391755.1"/>
    </source>
</evidence>
<evidence type="ECO:0000313" key="4">
    <source>
        <dbReference type="Proteomes" id="UP000774130"/>
    </source>
</evidence>
<name>A0ABS6TFZ0_9ENTE</name>
<keyword evidence="1" id="KW-0812">Transmembrane</keyword>
<organism evidence="3 4">
    <name type="scientific">Enterococcus alishanensis</name>
    <dbReference type="NCBI Taxonomy" id="1303817"/>
    <lineage>
        <taxon>Bacteria</taxon>
        <taxon>Bacillati</taxon>
        <taxon>Bacillota</taxon>
        <taxon>Bacilli</taxon>
        <taxon>Lactobacillales</taxon>
        <taxon>Enterococcaceae</taxon>
        <taxon>Enterococcus</taxon>
    </lineage>
</organism>
<feature type="transmembrane region" description="Helical" evidence="1">
    <location>
        <begin position="143"/>
        <end position="162"/>
    </location>
</feature>